<accession>A0ABP0VQS1</accession>
<evidence type="ECO:0000256" key="8">
    <source>
        <dbReference type="SAM" id="MobiDB-lite"/>
    </source>
</evidence>
<dbReference type="InterPro" id="IPR036955">
    <property type="entry name" value="AP2/ERF_dom_sf"/>
</dbReference>
<evidence type="ECO:0000259" key="9">
    <source>
        <dbReference type="PROSITE" id="PS51032"/>
    </source>
</evidence>
<comment type="subcellular location">
    <subcellularLocation>
        <location evidence="1">Nucleus</location>
    </subcellularLocation>
</comment>
<feature type="region of interest" description="Disordered" evidence="8">
    <location>
        <begin position="1"/>
        <end position="26"/>
    </location>
</feature>
<evidence type="ECO:0000313" key="11">
    <source>
        <dbReference type="Proteomes" id="UP001497444"/>
    </source>
</evidence>
<keyword evidence="6" id="KW-0539">Nucleus</keyword>
<name>A0ABP0VQS1_9BRYO</name>
<dbReference type="EMBL" id="OZ020105">
    <property type="protein sequence ID" value="CAK9256824.1"/>
    <property type="molecule type" value="Genomic_DNA"/>
</dbReference>
<dbReference type="CDD" id="cd00018">
    <property type="entry name" value="AP2"/>
    <property type="match status" value="1"/>
</dbReference>
<dbReference type="SUPFAM" id="SSF54171">
    <property type="entry name" value="DNA-binding domain"/>
    <property type="match status" value="1"/>
</dbReference>
<dbReference type="Gene3D" id="3.30.730.10">
    <property type="entry name" value="AP2/ERF domain"/>
    <property type="match status" value="1"/>
</dbReference>
<feature type="region of interest" description="Disordered" evidence="8">
    <location>
        <begin position="349"/>
        <end position="377"/>
    </location>
</feature>
<evidence type="ECO:0000256" key="7">
    <source>
        <dbReference type="ARBA" id="ARBA00024343"/>
    </source>
</evidence>
<evidence type="ECO:0000256" key="3">
    <source>
        <dbReference type="ARBA" id="ARBA00023125"/>
    </source>
</evidence>
<evidence type="ECO:0000256" key="5">
    <source>
        <dbReference type="ARBA" id="ARBA00023163"/>
    </source>
</evidence>
<dbReference type="PANTHER" id="PTHR31985:SF312">
    <property type="entry name" value="AP2_ERF DOMAIN-CONTAINING PROTEIN"/>
    <property type="match status" value="1"/>
</dbReference>
<feature type="domain" description="AP2/ERF" evidence="9">
    <location>
        <begin position="32"/>
        <end position="89"/>
    </location>
</feature>
<dbReference type="InterPro" id="IPR001471">
    <property type="entry name" value="AP2/ERF_dom"/>
</dbReference>
<sequence length="377" mass="41256">MCHRSKGAKESELSREKEHMDMGVEGDSRHPLYRGVRRRPWGVWVTEIRRPKKKARIWLGSFATAEMAARAYDSAAFALRGPSALLNFPEYFASLPRPLDLSDKSIQAAATEAARALTRRTGKQLQIRRFSTLQATCIAAAGSSPPPLVTASGGSRFSDEQSGSRTAAARSMSIQAGSSAMPSPLVYKDSVITTDQKPSTIMASSNSTSAKMTKSCTGPQGPIRVVFNRSSSCTSSMANKASAIATLDMRPQEKRPMIPVPNFRTPVEHTMMSGLQVDSYSKIAHPLQPPSTSSAVMQDDDQAEARVALEQHNGTYVDEDLIFNCMPSVLAWLYDHPALCLPPPQYSFTDTDPSSSLDQADSYDDESPSWEPHLWSY</sequence>
<feature type="compositionally biased region" description="Polar residues" evidence="8">
    <location>
        <begin position="152"/>
        <end position="165"/>
    </location>
</feature>
<evidence type="ECO:0000256" key="4">
    <source>
        <dbReference type="ARBA" id="ARBA00023159"/>
    </source>
</evidence>
<feature type="compositionally biased region" description="Polar residues" evidence="8">
    <location>
        <begin position="349"/>
        <end position="359"/>
    </location>
</feature>
<dbReference type="InterPro" id="IPR016177">
    <property type="entry name" value="DNA-bd_dom_sf"/>
</dbReference>
<dbReference type="InterPro" id="IPR051032">
    <property type="entry name" value="AP2/ERF_TF_ERF_subfamily"/>
</dbReference>
<dbReference type="PRINTS" id="PR00367">
    <property type="entry name" value="ETHRSPELEMNT"/>
</dbReference>
<proteinExistence type="inferred from homology"/>
<reference evidence="10" key="1">
    <citation type="submission" date="2024-02" db="EMBL/GenBank/DDBJ databases">
        <authorList>
            <consortium name="ELIXIR-Norway"/>
            <consortium name="Elixir Norway"/>
        </authorList>
    </citation>
    <scope>NUCLEOTIDE SEQUENCE</scope>
</reference>
<evidence type="ECO:0000256" key="1">
    <source>
        <dbReference type="ARBA" id="ARBA00004123"/>
    </source>
</evidence>
<evidence type="ECO:0000313" key="10">
    <source>
        <dbReference type="EMBL" id="CAK9256824.1"/>
    </source>
</evidence>
<comment type="similarity">
    <text evidence="7">Belongs to the AP2/ERF transcription factor family. ERF subfamily.</text>
</comment>
<dbReference type="Proteomes" id="UP001497444">
    <property type="component" value="Chromosome 10"/>
</dbReference>
<keyword evidence="3" id="KW-0238">DNA-binding</keyword>
<keyword evidence="11" id="KW-1185">Reference proteome</keyword>
<feature type="compositionally biased region" description="Basic and acidic residues" evidence="8">
    <location>
        <begin position="7"/>
        <end position="26"/>
    </location>
</feature>
<feature type="region of interest" description="Disordered" evidence="8">
    <location>
        <begin position="149"/>
        <end position="168"/>
    </location>
</feature>
<keyword evidence="4" id="KW-0010">Activator</keyword>
<evidence type="ECO:0000256" key="6">
    <source>
        <dbReference type="ARBA" id="ARBA00023242"/>
    </source>
</evidence>
<dbReference type="SMART" id="SM00380">
    <property type="entry name" value="AP2"/>
    <property type="match status" value="1"/>
</dbReference>
<gene>
    <name evidence="10" type="ORF">CSSPJE1EN1_LOCUS2302</name>
</gene>
<evidence type="ECO:0000256" key="2">
    <source>
        <dbReference type="ARBA" id="ARBA00023015"/>
    </source>
</evidence>
<protein>
    <recommendedName>
        <fullName evidence="9">AP2/ERF domain-containing protein</fullName>
    </recommendedName>
</protein>
<dbReference type="PROSITE" id="PS51032">
    <property type="entry name" value="AP2_ERF"/>
    <property type="match status" value="1"/>
</dbReference>
<organism evidence="10 11">
    <name type="scientific">Sphagnum jensenii</name>
    <dbReference type="NCBI Taxonomy" id="128206"/>
    <lineage>
        <taxon>Eukaryota</taxon>
        <taxon>Viridiplantae</taxon>
        <taxon>Streptophyta</taxon>
        <taxon>Embryophyta</taxon>
        <taxon>Bryophyta</taxon>
        <taxon>Sphagnophytina</taxon>
        <taxon>Sphagnopsida</taxon>
        <taxon>Sphagnales</taxon>
        <taxon>Sphagnaceae</taxon>
        <taxon>Sphagnum</taxon>
    </lineage>
</organism>
<keyword evidence="5" id="KW-0804">Transcription</keyword>
<dbReference type="PANTHER" id="PTHR31985">
    <property type="entry name" value="ETHYLENE-RESPONSIVE TRANSCRIPTION FACTOR ERF042-RELATED"/>
    <property type="match status" value="1"/>
</dbReference>
<keyword evidence="2" id="KW-0805">Transcription regulation</keyword>
<dbReference type="Pfam" id="PF00847">
    <property type="entry name" value="AP2"/>
    <property type="match status" value="1"/>
</dbReference>